<evidence type="ECO:0000313" key="3">
    <source>
        <dbReference type="EMBL" id="KAK1320959.1"/>
    </source>
</evidence>
<reference evidence="3" key="1">
    <citation type="journal article" date="2023" name="Nat. Commun.">
        <title>Diploid and tetraploid genomes of Acorus and the evolution of monocots.</title>
        <authorList>
            <person name="Ma L."/>
            <person name="Liu K.W."/>
            <person name="Li Z."/>
            <person name="Hsiao Y.Y."/>
            <person name="Qi Y."/>
            <person name="Fu T."/>
            <person name="Tang G.D."/>
            <person name="Zhang D."/>
            <person name="Sun W.H."/>
            <person name="Liu D.K."/>
            <person name="Li Y."/>
            <person name="Chen G.Z."/>
            <person name="Liu X.D."/>
            <person name="Liao X.Y."/>
            <person name="Jiang Y.T."/>
            <person name="Yu X."/>
            <person name="Hao Y."/>
            <person name="Huang J."/>
            <person name="Zhao X.W."/>
            <person name="Ke S."/>
            <person name="Chen Y.Y."/>
            <person name="Wu W.L."/>
            <person name="Hsu J.L."/>
            <person name="Lin Y.F."/>
            <person name="Huang M.D."/>
            <person name="Li C.Y."/>
            <person name="Huang L."/>
            <person name="Wang Z.W."/>
            <person name="Zhao X."/>
            <person name="Zhong W.Y."/>
            <person name="Peng D.H."/>
            <person name="Ahmad S."/>
            <person name="Lan S."/>
            <person name="Zhang J.S."/>
            <person name="Tsai W.C."/>
            <person name="Van de Peer Y."/>
            <person name="Liu Z.J."/>
        </authorList>
    </citation>
    <scope>NUCLEOTIDE SEQUENCE</scope>
    <source>
        <strain evidence="3">CP</strain>
    </source>
</reference>
<dbReference type="SUPFAM" id="SSF53448">
    <property type="entry name" value="Nucleotide-diphospho-sugar transferases"/>
    <property type="match status" value="1"/>
</dbReference>
<evidence type="ECO:0000256" key="1">
    <source>
        <dbReference type="ARBA" id="ARBA00010443"/>
    </source>
</evidence>
<reference evidence="3" key="2">
    <citation type="submission" date="2023-06" db="EMBL/GenBank/DDBJ databases">
        <authorList>
            <person name="Ma L."/>
            <person name="Liu K.-W."/>
            <person name="Li Z."/>
            <person name="Hsiao Y.-Y."/>
            <person name="Qi Y."/>
            <person name="Fu T."/>
            <person name="Tang G."/>
            <person name="Zhang D."/>
            <person name="Sun W.-H."/>
            <person name="Liu D.-K."/>
            <person name="Li Y."/>
            <person name="Chen G.-Z."/>
            <person name="Liu X.-D."/>
            <person name="Liao X.-Y."/>
            <person name="Jiang Y.-T."/>
            <person name="Yu X."/>
            <person name="Hao Y."/>
            <person name="Huang J."/>
            <person name="Zhao X.-W."/>
            <person name="Ke S."/>
            <person name="Chen Y.-Y."/>
            <person name="Wu W.-L."/>
            <person name="Hsu J.-L."/>
            <person name="Lin Y.-F."/>
            <person name="Huang M.-D."/>
            <person name="Li C.-Y."/>
            <person name="Huang L."/>
            <person name="Wang Z.-W."/>
            <person name="Zhao X."/>
            <person name="Zhong W.-Y."/>
            <person name="Peng D.-H."/>
            <person name="Ahmad S."/>
            <person name="Lan S."/>
            <person name="Zhang J.-S."/>
            <person name="Tsai W.-C."/>
            <person name="Van De Peer Y."/>
            <person name="Liu Z.-J."/>
        </authorList>
    </citation>
    <scope>NUCLEOTIDE SEQUENCE</scope>
    <source>
        <strain evidence="3">CP</strain>
        <tissue evidence="3">Leaves</tissue>
    </source>
</reference>
<dbReference type="PANTHER" id="PTHR43523">
    <property type="entry name" value="GLUCOSE-1-PHOSPHATE ADENYLYLTRANSFERASE-RELATED"/>
    <property type="match status" value="1"/>
</dbReference>
<comment type="similarity">
    <text evidence="1">Belongs to the bacterial/plant glucose-1-phosphate adenylyltransferase family.</text>
</comment>
<evidence type="ECO:0000313" key="4">
    <source>
        <dbReference type="Proteomes" id="UP001180020"/>
    </source>
</evidence>
<sequence length="263" mass="29057">MLSNWPIYDELMGETVTMLAWRSPIIDGNRTITRMVPLGGCYRLIDIPMSNCINSGINKIYILTQFNSQSLNRHIARTYNFSNGVHFGDGFVEVLAATQTPGKYGNRWFQGNAVRQFISILEVCDQISPSTPVASKPSSKSATAILVDVLSHLTIQALIGTDGRSPAIDVRALAETRTNARFQAAASRAVTTSLGPRAPPFGDGVRRRLHHHELVPHEAAEAMVKLRKLVFFRRRGPSPSWVSNTTAALAVAGCSLMKLRRRW</sequence>
<name>A0AAV9F5P3_ACOCL</name>
<dbReference type="EMBL" id="JAUJYO010000003">
    <property type="protein sequence ID" value="KAK1320959.1"/>
    <property type="molecule type" value="Genomic_DNA"/>
</dbReference>
<dbReference type="GO" id="GO:0008878">
    <property type="term" value="F:glucose-1-phosphate adenylyltransferase activity"/>
    <property type="evidence" value="ECO:0007669"/>
    <property type="project" value="InterPro"/>
</dbReference>
<dbReference type="PANTHER" id="PTHR43523:SF15">
    <property type="entry name" value="GLUCOSE-1-PHOSPHATE ADENYLYLTRANSFERASE LARGE SUBUNIT 4, CHLOROPLASTIC_AMYLOPLASTIC"/>
    <property type="match status" value="1"/>
</dbReference>
<dbReference type="AlphaFoldDB" id="A0AAV9F5P3"/>
<feature type="domain" description="Nucleotidyl transferase" evidence="2">
    <location>
        <begin position="33"/>
        <end position="112"/>
    </location>
</feature>
<evidence type="ECO:0000259" key="2">
    <source>
        <dbReference type="Pfam" id="PF00483"/>
    </source>
</evidence>
<protein>
    <recommendedName>
        <fullName evidence="2">Nucleotidyl transferase domain-containing protein</fullName>
    </recommendedName>
</protein>
<accession>A0AAV9F5P3</accession>
<dbReference type="InterPro" id="IPR029044">
    <property type="entry name" value="Nucleotide-diphossugar_trans"/>
</dbReference>
<dbReference type="GO" id="GO:0005978">
    <property type="term" value="P:glycogen biosynthetic process"/>
    <property type="evidence" value="ECO:0007669"/>
    <property type="project" value="InterPro"/>
</dbReference>
<dbReference type="InterPro" id="IPR005835">
    <property type="entry name" value="NTP_transferase_dom"/>
</dbReference>
<dbReference type="Gene3D" id="3.90.550.10">
    <property type="entry name" value="Spore Coat Polysaccharide Biosynthesis Protein SpsA, Chain A"/>
    <property type="match status" value="1"/>
</dbReference>
<comment type="caution">
    <text evidence="3">The sequence shown here is derived from an EMBL/GenBank/DDBJ whole genome shotgun (WGS) entry which is preliminary data.</text>
</comment>
<organism evidence="3 4">
    <name type="scientific">Acorus calamus</name>
    <name type="common">Sweet flag</name>
    <dbReference type="NCBI Taxonomy" id="4465"/>
    <lineage>
        <taxon>Eukaryota</taxon>
        <taxon>Viridiplantae</taxon>
        <taxon>Streptophyta</taxon>
        <taxon>Embryophyta</taxon>
        <taxon>Tracheophyta</taxon>
        <taxon>Spermatophyta</taxon>
        <taxon>Magnoliopsida</taxon>
        <taxon>Liliopsida</taxon>
        <taxon>Acoraceae</taxon>
        <taxon>Acorus</taxon>
    </lineage>
</organism>
<keyword evidence="4" id="KW-1185">Reference proteome</keyword>
<dbReference type="Proteomes" id="UP001180020">
    <property type="component" value="Unassembled WGS sequence"/>
</dbReference>
<dbReference type="InterPro" id="IPR011831">
    <property type="entry name" value="ADP-Glc_PPase"/>
</dbReference>
<proteinExistence type="inferred from homology"/>
<dbReference type="Pfam" id="PF00483">
    <property type="entry name" value="NTP_transferase"/>
    <property type="match status" value="1"/>
</dbReference>
<gene>
    <name evidence="3" type="ORF">QJS10_CPA03g02388</name>
</gene>